<proteinExistence type="predicted"/>
<keyword evidence="3" id="KW-1185">Reference proteome</keyword>
<comment type="caution">
    <text evidence="2">The sequence shown here is derived from an EMBL/GenBank/DDBJ whole genome shotgun (WGS) entry which is preliminary data.</text>
</comment>
<keyword evidence="1" id="KW-1133">Transmembrane helix</keyword>
<reference evidence="2 3" key="1">
    <citation type="submission" date="2024-01" db="EMBL/GenBank/DDBJ databases">
        <title>The genomes of 5 underutilized Papilionoideae crops provide insights into root nodulation and disease resistance.</title>
        <authorList>
            <person name="Yuan L."/>
        </authorList>
    </citation>
    <scope>NUCLEOTIDE SEQUENCE [LARGE SCALE GENOMIC DNA]</scope>
    <source>
        <strain evidence="2">LY-2023</strain>
        <tissue evidence="2">Leaf</tissue>
    </source>
</reference>
<evidence type="ECO:0000256" key="1">
    <source>
        <dbReference type="SAM" id="Phobius"/>
    </source>
</evidence>
<organism evidence="2 3">
    <name type="scientific">Clitoria ternatea</name>
    <name type="common">Butterfly pea</name>
    <dbReference type="NCBI Taxonomy" id="43366"/>
    <lineage>
        <taxon>Eukaryota</taxon>
        <taxon>Viridiplantae</taxon>
        <taxon>Streptophyta</taxon>
        <taxon>Embryophyta</taxon>
        <taxon>Tracheophyta</taxon>
        <taxon>Spermatophyta</taxon>
        <taxon>Magnoliopsida</taxon>
        <taxon>eudicotyledons</taxon>
        <taxon>Gunneridae</taxon>
        <taxon>Pentapetalae</taxon>
        <taxon>rosids</taxon>
        <taxon>fabids</taxon>
        <taxon>Fabales</taxon>
        <taxon>Fabaceae</taxon>
        <taxon>Papilionoideae</taxon>
        <taxon>50 kb inversion clade</taxon>
        <taxon>NPAAA clade</taxon>
        <taxon>indigoferoid/millettioid clade</taxon>
        <taxon>Phaseoleae</taxon>
        <taxon>Clitoria</taxon>
    </lineage>
</organism>
<evidence type="ECO:0000313" key="3">
    <source>
        <dbReference type="Proteomes" id="UP001359559"/>
    </source>
</evidence>
<dbReference type="EMBL" id="JAYKXN010000007">
    <property type="protein sequence ID" value="KAK7271199.1"/>
    <property type="molecule type" value="Genomic_DNA"/>
</dbReference>
<sequence>MTFTFFWDLEILPPLSSSGSSFVAPYYYCFHLFFPLSLSLSLSLQFTLLLFSSTLPSIFVLRLQRSFLSQSGMLSDSRFLPFLFAP</sequence>
<keyword evidence="1" id="KW-0812">Transmembrane</keyword>
<name>A0AAN9F7Q0_CLITE</name>
<evidence type="ECO:0000313" key="2">
    <source>
        <dbReference type="EMBL" id="KAK7271199.1"/>
    </source>
</evidence>
<keyword evidence="1" id="KW-0472">Membrane</keyword>
<dbReference type="AlphaFoldDB" id="A0AAN9F7Q0"/>
<protein>
    <submittedName>
        <fullName evidence="2">Uncharacterized protein</fullName>
    </submittedName>
</protein>
<feature type="transmembrane region" description="Helical" evidence="1">
    <location>
        <begin position="42"/>
        <end position="63"/>
    </location>
</feature>
<dbReference type="Proteomes" id="UP001359559">
    <property type="component" value="Unassembled WGS sequence"/>
</dbReference>
<gene>
    <name evidence="2" type="ORF">RJT34_26902</name>
</gene>
<accession>A0AAN9F7Q0</accession>